<organism evidence="1">
    <name type="scientific">Siphoviridae sp. ctrpg19</name>
    <dbReference type="NCBI Taxonomy" id="2826481"/>
    <lineage>
        <taxon>Viruses</taxon>
        <taxon>Duplodnaviria</taxon>
        <taxon>Heunggongvirae</taxon>
        <taxon>Uroviricota</taxon>
        <taxon>Caudoviricetes</taxon>
    </lineage>
</organism>
<name>A0A8S5MK59_9CAUD</name>
<dbReference type="EMBL" id="BK014923">
    <property type="protein sequence ID" value="DAD82717.1"/>
    <property type="molecule type" value="Genomic_DNA"/>
</dbReference>
<protein>
    <submittedName>
        <fullName evidence="1">Uncharacterized protein</fullName>
    </submittedName>
</protein>
<proteinExistence type="predicted"/>
<accession>A0A8S5MK59</accession>
<reference evidence="1" key="1">
    <citation type="journal article" date="2021" name="Proc. Natl. Acad. Sci. U.S.A.">
        <title>A Catalog of Tens of Thousands of Viruses from Human Metagenomes Reveals Hidden Associations with Chronic Diseases.</title>
        <authorList>
            <person name="Tisza M.J."/>
            <person name="Buck C.B."/>
        </authorList>
    </citation>
    <scope>NUCLEOTIDE SEQUENCE</scope>
    <source>
        <strain evidence="1">Ctrpg19</strain>
    </source>
</reference>
<sequence length="117" mass="13215">MTNNKESTRYYSNLHEDSVCKALNGRRNANSGAGKFTGGDVTVPSCGLLVECKTSMSEKDSFSIKREWLEKVKQETFATRNNNSVLCFNFGPGQKNYYVIPEKLMKFLVEKLSEEEA</sequence>
<evidence type="ECO:0000313" key="1">
    <source>
        <dbReference type="EMBL" id="DAD82717.1"/>
    </source>
</evidence>